<comment type="caution">
    <text evidence="1">The sequence shown here is derived from an EMBL/GenBank/DDBJ whole genome shotgun (WGS) entry which is preliminary data.</text>
</comment>
<evidence type="ECO:0000313" key="2">
    <source>
        <dbReference type="Proteomes" id="UP000278081"/>
    </source>
</evidence>
<accession>A0A3S0XX38</accession>
<dbReference type="EMBL" id="RJTJ01000008">
    <property type="protein sequence ID" value="RUM06784.1"/>
    <property type="molecule type" value="Genomic_DNA"/>
</dbReference>
<sequence length="81" mass="8861">MQLLISEASRQFELQIRCENCMRESARLISVPRIDGAPSDVEELLESGFLRSLRFSCAKCDSAIGILVAVSLCSEVLADVA</sequence>
<proteinExistence type="predicted"/>
<name>A0A3S0XX38_9HYPH</name>
<gene>
    <name evidence="1" type="ORF">EFR84_11330</name>
</gene>
<dbReference type="AlphaFoldDB" id="A0A3S0XX38"/>
<organism evidence="1 2">
    <name type="scientific">Rhizobium chutanense</name>
    <dbReference type="NCBI Taxonomy" id="2035448"/>
    <lineage>
        <taxon>Bacteria</taxon>
        <taxon>Pseudomonadati</taxon>
        <taxon>Pseudomonadota</taxon>
        <taxon>Alphaproteobacteria</taxon>
        <taxon>Hyphomicrobiales</taxon>
        <taxon>Rhizobiaceae</taxon>
        <taxon>Rhizobium/Agrobacterium group</taxon>
        <taxon>Rhizobium</taxon>
    </lineage>
</organism>
<dbReference type="OrthoDB" id="8370359at2"/>
<protein>
    <submittedName>
        <fullName evidence="1">Uncharacterized protein</fullName>
    </submittedName>
</protein>
<reference evidence="1 2" key="1">
    <citation type="submission" date="2018-11" db="EMBL/GenBank/DDBJ databases">
        <title>Rhizobium chutanense sp. nov., isolated from root nodules of Phaseolus vulgaris in China.</title>
        <authorList>
            <person name="Huo Y."/>
        </authorList>
    </citation>
    <scope>NUCLEOTIDE SEQUENCE [LARGE SCALE GENOMIC DNA]</scope>
    <source>
        <strain evidence="1 2">C16</strain>
    </source>
</reference>
<evidence type="ECO:0000313" key="1">
    <source>
        <dbReference type="EMBL" id="RUM06784.1"/>
    </source>
</evidence>
<dbReference type="Proteomes" id="UP000278081">
    <property type="component" value="Unassembled WGS sequence"/>
</dbReference>